<dbReference type="AlphaFoldDB" id="A0A3B5QC39"/>
<feature type="region of interest" description="Disordered" evidence="3">
    <location>
        <begin position="120"/>
        <end position="140"/>
    </location>
</feature>
<reference evidence="4" key="4">
    <citation type="submission" date="2025-09" db="UniProtKB">
        <authorList>
            <consortium name="Ensembl"/>
        </authorList>
    </citation>
    <scope>IDENTIFICATION</scope>
    <source>
        <strain evidence="4">JP 163 A</strain>
    </source>
</reference>
<protein>
    <submittedName>
        <fullName evidence="4">Cerebellar deration related protein 2</fullName>
    </submittedName>
</protein>
<evidence type="ECO:0000313" key="5">
    <source>
        <dbReference type="Proteomes" id="UP000002852"/>
    </source>
</evidence>
<dbReference type="Ensembl" id="ENSXMAT00000032966.1">
    <property type="protein sequence ID" value="ENSXMAP00000029219.1"/>
    <property type="gene ID" value="ENSXMAG00000028939.1"/>
</dbReference>
<reference evidence="4" key="3">
    <citation type="submission" date="2025-08" db="UniProtKB">
        <authorList>
            <consortium name="Ensembl"/>
        </authorList>
    </citation>
    <scope>IDENTIFICATION</scope>
    <source>
        <strain evidence="4">JP 163 A</strain>
    </source>
</reference>
<reference evidence="5" key="2">
    <citation type="journal article" date="2013" name="Nat. Genet.">
        <title>The genome of the platyfish, Xiphophorus maculatus, provides insights into evolutionary adaptation and several complex traits.</title>
        <authorList>
            <person name="Schartl M."/>
            <person name="Walter R.B."/>
            <person name="Shen Y."/>
            <person name="Garcia T."/>
            <person name="Catchen J."/>
            <person name="Amores A."/>
            <person name="Braasch I."/>
            <person name="Chalopin D."/>
            <person name="Volff J.N."/>
            <person name="Lesch K.P."/>
            <person name="Bisazza A."/>
            <person name="Minx P."/>
            <person name="Hillier L."/>
            <person name="Wilson R.K."/>
            <person name="Fuerstenberg S."/>
            <person name="Boore J."/>
            <person name="Searle S."/>
            <person name="Postlethwait J.H."/>
            <person name="Warren W.C."/>
        </authorList>
    </citation>
    <scope>NUCLEOTIDE SEQUENCE [LARGE SCALE GENOMIC DNA]</scope>
    <source>
        <strain evidence="5">JP 163 A</strain>
    </source>
</reference>
<sequence>MLSGRKISNLQLAAELGKSLLERNRELEQGLQQMCSTNQEQLQEIEYLTKQVDLLRQVNDQHAKVYEQLDVSARELEQSNQKLVLDNRTAQLKIHGLMETVELLQTQVEELQHQVEELKLTSRQSQRSPCGERWPPRSTQSVCFDPDEGLDNLEVSVASWREEAQATLQQSLRALQTQFATERARREEAETEAELLARENAALEQQLARMEGCQSRVSELEQETEELRQLWKSQSSSRSPRSEVIHGLLLLNPEEENEGVPAAVKSPAVLKRWASEIYDHECSCVRRPEVVKYRGISLLNEVDAQYSALQVKYDELLQRCGHQDSELCESSPAPVEVDDSEDDFHQPEYKDLFREIFSRIQKTKEDLIEHRGGASVDEALPTSN</sequence>
<organism evidence="4 5">
    <name type="scientific">Xiphophorus maculatus</name>
    <name type="common">Southern platyfish</name>
    <name type="synonym">Platypoecilus maculatus</name>
    <dbReference type="NCBI Taxonomy" id="8083"/>
    <lineage>
        <taxon>Eukaryota</taxon>
        <taxon>Metazoa</taxon>
        <taxon>Chordata</taxon>
        <taxon>Craniata</taxon>
        <taxon>Vertebrata</taxon>
        <taxon>Euteleostomi</taxon>
        <taxon>Actinopterygii</taxon>
        <taxon>Neopterygii</taxon>
        <taxon>Teleostei</taxon>
        <taxon>Neoteleostei</taxon>
        <taxon>Acanthomorphata</taxon>
        <taxon>Ovalentaria</taxon>
        <taxon>Atherinomorphae</taxon>
        <taxon>Cyprinodontiformes</taxon>
        <taxon>Poeciliidae</taxon>
        <taxon>Poeciliinae</taxon>
        <taxon>Xiphophorus</taxon>
    </lineage>
</organism>
<dbReference type="PANTHER" id="PTHR19232">
    <property type="entry name" value="CENTROCORTIN FAMILY MEMBER"/>
    <property type="match status" value="1"/>
</dbReference>
<proteinExistence type="inferred from homology"/>
<dbReference type="Proteomes" id="UP000002852">
    <property type="component" value="Unassembled WGS sequence"/>
</dbReference>
<keyword evidence="2" id="KW-0175">Coiled coil</keyword>
<evidence type="ECO:0000256" key="3">
    <source>
        <dbReference type="SAM" id="MobiDB-lite"/>
    </source>
</evidence>
<reference evidence="5" key="1">
    <citation type="submission" date="2012-01" db="EMBL/GenBank/DDBJ databases">
        <authorList>
            <person name="Walter R."/>
            <person name="Schartl M."/>
            <person name="Warren W."/>
        </authorList>
    </citation>
    <scope>NUCLEOTIDE SEQUENCE [LARGE SCALE GENOMIC DNA]</scope>
    <source>
        <strain evidence="5">JP 163 A</strain>
    </source>
</reference>
<keyword evidence="5" id="KW-1185">Reference proteome</keyword>
<evidence type="ECO:0000256" key="1">
    <source>
        <dbReference type="ARBA" id="ARBA00009019"/>
    </source>
</evidence>
<dbReference type="GeneTree" id="ENSGT00390000018570"/>
<accession>A0A3B5QC39</accession>
<dbReference type="InterPro" id="IPR026079">
    <property type="entry name" value="CDR2"/>
</dbReference>
<name>A0A3B5QC39_XIPMA</name>
<comment type="similarity">
    <text evidence="1">Belongs to the CDR2 family.</text>
</comment>
<dbReference type="PANTHER" id="PTHR19232:SF1">
    <property type="entry name" value="CEREBELLAR DEGENERATION-RELATED PROTEIN 2"/>
    <property type="match status" value="1"/>
</dbReference>
<evidence type="ECO:0000256" key="2">
    <source>
        <dbReference type="ARBA" id="ARBA00023054"/>
    </source>
</evidence>
<evidence type="ECO:0000313" key="4">
    <source>
        <dbReference type="Ensembl" id="ENSXMAP00000029219.1"/>
    </source>
</evidence>